<evidence type="ECO:0000313" key="7">
    <source>
        <dbReference type="Proteomes" id="UP000612585"/>
    </source>
</evidence>
<dbReference type="GO" id="GO:0016874">
    <property type="term" value="F:ligase activity"/>
    <property type="evidence" value="ECO:0007669"/>
    <property type="project" value="UniProtKB-KW"/>
</dbReference>
<dbReference type="EMBL" id="BOPG01000029">
    <property type="protein sequence ID" value="GIJ57141.1"/>
    <property type="molecule type" value="Genomic_DNA"/>
</dbReference>
<dbReference type="InterPro" id="IPR052032">
    <property type="entry name" value="ATP-dep_AA_Ligase"/>
</dbReference>
<dbReference type="Gene3D" id="3.30.1490.20">
    <property type="entry name" value="ATP-grasp fold, A domain"/>
    <property type="match status" value="1"/>
</dbReference>
<dbReference type="Gene3D" id="3.30.470.20">
    <property type="entry name" value="ATP-grasp fold, B domain"/>
    <property type="match status" value="1"/>
</dbReference>
<proteinExistence type="predicted"/>
<reference evidence="6" key="1">
    <citation type="submission" date="2021-01" db="EMBL/GenBank/DDBJ databases">
        <title>Whole genome shotgun sequence of Virgisporangium aurantiacum NBRC 16421.</title>
        <authorList>
            <person name="Komaki H."/>
            <person name="Tamura T."/>
        </authorList>
    </citation>
    <scope>NUCLEOTIDE SEQUENCE</scope>
    <source>
        <strain evidence="6">NBRC 16421</strain>
    </source>
</reference>
<evidence type="ECO:0000256" key="3">
    <source>
        <dbReference type="ARBA" id="ARBA00022840"/>
    </source>
</evidence>
<dbReference type="PANTHER" id="PTHR43585">
    <property type="entry name" value="FUMIPYRROLE BIOSYNTHESIS PROTEIN C"/>
    <property type="match status" value="1"/>
</dbReference>
<protein>
    <recommendedName>
        <fullName evidence="5">ATP-grasp domain-containing protein</fullName>
    </recommendedName>
</protein>
<dbReference type="SUPFAM" id="SSF56059">
    <property type="entry name" value="Glutathione synthetase ATP-binding domain-like"/>
    <property type="match status" value="1"/>
</dbReference>
<dbReference type="Pfam" id="PF18603">
    <property type="entry name" value="LAL_C2"/>
    <property type="match status" value="1"/>
</dbReference>
<keyword evidence="2 4" id="KW-0547">Nucleotide-binding</keyword>
<keyword evidence="3 4" id="KW-0067">ATP-binding</keyword>
<accession>A0A8J3Z8G8</accession>
<dbReference type="InterPro" id="IPR011761">
    <property type="entry name" value="ATP-grasp"/>
</dbReference>
<evidence type="ECO:0000256" key="2">
    <source>
        <dbReference type="ARBA" id="ARBA00022741"/>
    </source>
</evidence>
<feature type="domain" description="ATP-grasp" evidence="5">
    <location>
        <begin position="113"/>
        <end position="306"/>
    </location>
</feature>
<evidence type="ECO:0000256" key="1">
    <source>
        <dbReference type="ARBA" id="ARBA00022598"/>
    </source>
</evidence>
<name>A0A8J3Z8G8_9ACTN</name>
<keyword evidence="7" id="KW-1185">Reference proteome</keyword>
<sequence length="415" mass="43788">MSAHVLVVGGGMELPGLLRSTGGARTTVMCQLPIVPKLRDPTANAAVIGLPPDAPMVTWLDLATTLHAADPFTHIASFAERDQDRAAAIGAHLGLAMHSSRTVGWVHHKPSMRARLAETGVDDTPYALVGSVAELRGFLDRHGYPAVLKPAVGAGSIGISRLTGADDLATALRHAAAESAWTRGGAMVERLHEGPQYSVEAFSENGEHEVVCVTRKYSSVRGHVEIGHVLPAPLSTQDRDAVARYVGRVLDALEISFGPTHTEIVLTADGPRLIETHTRLGGDRLPYLVHDALGVDLVTLTVRQVLGATGLLDEIRTALTDTPRRYAAIWYAGSAVGGVLADVSVPAPVAGVVDEVVVEVAPGDRVTPLDSSDSRLSYARAHGSTADEAIRAARAAVTAVEFTVRLDTDVAQWSV</sequence>
<keyword evidence="1" id="KW-0436">Ligase</keyword>
<comment type="caution">
    <text evidence="6">The sequence shown here is derived from an EMBL/GenBank/DDBJ whole genome shotgun (WGS) entry which is preliminary data.</text>
</comment>
<evidence type="ECO:0000256" key="4">
    <source>
        <dbReference type="PROSITE-ProRule" id="PRU00409"/>
    </source>
</evidence>
<dbReference type="PANTHER" id="PTHR43585:SF2">
    <property type="entry name" value="ATP-GRASP ENZYME FSQD"/>
    <property type="match status" value="1"/>
</dbReference>
<dbReference type="PROSITE" id="PS50975">
    <property type="entry name" value="ATP_GRASP"/>
    <property type="match status" value="1"/>
</dbReference>
<organism evidence="6 7">
    <name type="scientific">Virgisporangium aurantiacum</name>
    <dbReference type="NCBI Taxonomy" id="175570"/>
    <lineage>
        <taxon>Bacteria</taxon>
        <taxon>Bacillati</taxon>
        <taxon>Actinomycetota</taxon>
        <taxon>Actinomycetes</taxon>
        <taxon>Micromonosporales</taxon>
        <taxon>Micromonosporaceae</taxon>
        <taxon>Virgisporangium</taxon>
    </lineage>
</organism>
<dbReference type="GO" id="GO:0046872">
    <property type="term" value="F:metal ion binding"/>
    <property type="evidence" value="ECO:0007669"/>
    <property type="project" value="InterPro"/>
</dbReference>
<dbReference type="Proteomes" id="UP000612585">
    <property type="component" value="Unassembled WGS sequence"/>
</dbReference>
<dbReference type="InterPro" id="IPR013815">
    <property type="entry name" value="ATP_grasp_subdomain_1"/>
</dbReference>
<evidence type="ECO:0000259" key="5">
    <source>
        <dbReference type="PROSITE" id="PS50975"/>
    </source>
</evidence>
<dbReference type="GO" id="GO:0005524">
    <property type="term" value="F:ATP binding"/>
    <property type="evidence" value="ECO:0007669"/>
    <property type="project" value="UniProtKB-UniRule"/>
</dbReference>
<gene>
    <name evidence="6" type="ORF">Vau01_046570</name>
</gene>
<dbReference type="Pfam" id="PF13535">
    <property type="entry name" value="ATP-grasp_4"/>
    <property type="match status" value="1"/>
</dbReference>
<evidence type="ECO:0000313" key="6">
    <source>
        <dbReference type="EMBL" id="GIJ57141.1"/>
    </source>
</evidence>
<dbReference type="Gene3D" id="3.40.50.20">
    <property type="match status" value="1"/>
</dbReference>
<dbReference type="RefSeq" id="WP_203996259.1">
    <property type="nucleotide sequence ID" value="NZ_BOPG01000029.1"/>
</dbReference>
<dbReference type="AlphaFoldDB" id="A0A8J3Z8G8"/>
<dbReference type="InterPro" id="IPR040570">
    <property type="entry name" value="LAL_C2"/>
</dbReference>